<reference evidence="2 3" key="1">
    <citation type="submission" date="2020-07" db="EMBL/GenBank/DDBJ databases">
        <title>Electron transfer.</title>
        <authorList>
            <person name="Huang L."/>
            <person name="Liu X."/>
            <person name="Zhou S."/>
        </authorList>
    </citation>
    <scope>NUCLEOTIDE SEQUENCE [LARGE SCALE GENOMIC DNA]</scope>
    <source>
        <strain evidence="2 3">Lx1</strain>
    </source>
</reference>
<dbReference type="AlphaFoldDB" id="A0A7D6VQC5"/>
<feature type="transmembrane region" description="Helical" evidence="1">
    <location>
        <begin position="53"/>
        <end position="73"/>
    </location>
</feature>
<proteinExistence type="predicted"/>
<keyword evidence="1" id="KW-0812">Transmembrane</keyword>
<dbReference type="RefSeq" id="WP_181600732.1">
    <property type="nucleotide sequence ID" value="NZ_CP059378.1"/>
</dbReference>
<keyword evidence="1" id="KW-1133">Transmembrane helix</keyword>
<gene>
    <name evidence="2" type="ORF">HZF06_14700</name>
</gene>
<dbReference type="GO" id="GO:0051301">
    <property type="term" value="P:cell division"/>
    <property type="evidence" value="ECO:0007669"/>
    <property type="project" value="UniProtKB-KW"/>
</dbReference>
<keyword evidence="1" id="KW-0472">Membrane</keyword>
<name>A0A7D6VQC5_9CLOT</name>
<keyword evidence="2" id="KW-0132">Cell division</keyword>
<sequence>MNKLKLEEYDYIKGNTALSPKRKQTEFDWEKYEQLKKAKKQRNIRINEKRKKIRSGVGQVITLVFALGFATIMRDSQVYKIQNSIADLDNKINSVVAENEALNVEILKASSLSSIKNNAENGLGMTTPKKENVIKIDLSENNFSLNENNLNKDMKNGLFENIKDALW</sequence>
<organism evidence="2 3">
    <name type="scientific">Clostridium intestinale</name>
    <dbReference type="NCBI Taxonomy" id="36845"/>
    <lineage>
        <taxon>Bacteria</taxon>
        <taxon>Bacillati</taxon>
        <taxon>Bacillota</taxon>
        <taxon>Clostridia</taxon>
        <taxon>Eubacteriales</taxon>
        <taxon>Clostridiaceae</taxon>
        <taxon>Clostridium</taxon>
    </lineage>
</organism>
<evidence type="ECO:0000256" key="1">
    <source>
        <dbReference type="SAM" id="Phobius"/>
    </source>
</evidence>
<protein>
    <submittedName>
        <fullName evidence="2">Cell division protein FtsL</fullName>
    </submittedName>
</protein>
<dbReference type="EMBL" id="CP059378">
    <property type="protein sequence ID" value="QLY78337.1"/>
    <property type="molecule type" value="Genomic_DNA"/>
</dbReference>
<keyword evidence="2" id="KW-0131">Cell cycle</keyword>
<accession>A0A7D6VQC5</accession>
<evidence type="ECO:0000313" key="3">
    <source>
        <dbReference type="Proteomes" id="UP000512286"/>
    </source>
</evidence>
<dbReference type="KEGG" id="cint:HZF06_14700"/>
<evidence type="ECO:0000313" key="2">
    <source>
        <dbReference type="EMBL" id="QLY78337.1"/>
    </source>
</evidence>
<dbReference type="Proteomes" id="UP000512286">
    <property type="component" value="Chromosome"/>
</dbReference>